<keyword evidence="1" id="KW-0812">Transmembrane</keyword>
<evidence type="ECO:0000313" key="2">
    <source>
        <dbReference type="EMBL" id="MCV2867949.1"/>
    </source>
</evidence>
<protein>
    <submittedName>
        <fullName evidence="2">Uncharacterized protein</fullName>
    </submittedName>
</protein>
<comment type="caution">
    <text evidence="2">The sequence shown here is derived from an EMBL/GenBank/DDBJ whole genome shotgun (WGS) entry which is preliminary data.</text>
</comment>
<dbReference type="RefSeq" id="WP_263733574.1">
    <property type="nucleotide sequence ID" value="NZ_JAOWKY010000001.1"/>
</dbReference>
<keyword evidence="1" id="KW-1133">Transmembrane helix</keyword>
<sequence length="115" mass="12787">MVDPNMKNFYGRVDRIQRVHAAGGGFEAQGTLGMFHYNALRKKRRRATWLMPALLVCVTVLLIKAGVMATIGPELYQDRIAMLQQGNALDRAGAYVLEAGQATVWLSEIIRGVIR</sequence>
<evidence type="ECO:0000313" key="3">
    <source>
        <dbReference type="Proteomes" id="UP001652542"/>
    </source>
</evidence>
<reference evidence="2 3" key="1">
    <citation type="submission" date="2022-10" db="EMBL/GenBank/DDBJ databases">
        <title>Defluviimonas sp. nov., isolated from ocean surface water.</title>
        <authorList>
            <person name="He W."/>
            <person name="Wang L."/>
            <person name="Zhang D.-F."/>
        </authorList>
    </citation>
    <scope>NUCLEOTIDE SEQUENCE [LARGE SCALE GENOMIC DNA]</scope>
    <source>
        <strain evidence="2 3">WL0002</strain>
    </source>
</reference>
<organism evidence="2 3">
    <name type="scientific">Albidovulum marisflavi</name>
    <dbReference type="NCBI Taxonomy" id="2984159"/>
    <lineage>
        <taxon>Bacteria</taxon>
        <taxon>Pseudomonadati</taxon>
        <taxon>Pseudomonadota</taxon>
        <taxon>Alphaproteobacteria</taxon>
        <taxon>Rhodobacterales</taxon>
        <taxon>Paracoccaceae</taxon>
        <taxon>Albidovulum</taxon>
    </lineage>
</organism>
<accession>A0ABT2Z9Z2</accession>
<dbReference type="EMBL" id="JAOWKY010000001">
    <property type="protein sequence ID" value="MCV2867949.1"/>
    <property type="molecule type" value="Genomic_DNA"/>
</dbReference>
<dbReference type="Proteomes" id="UP001652542">
    <property type="component" value="Unassembled WGS sequence"/>
</dbReference>
<evidence type="ECO:0000256" key="1">
    <source>
        <dbReference type="SAM" id="Phobius"/>
    </source>
</evidence>
<name>A0ABT2Z9Z2_9RHOB</name>
<gene>
    <name evidence="2" type="ORF">OEW28_04855</name>
</gene>
<keyword evidence="1" id="KW-0472">Membrane</keyword>
<keyword evidence="3" id="KW-1185">Reference proteome</keyword>
<proteinExistence type="predicted"/>
<feature type="transmembrane region" description="Helical" evidence="1">
    <location>
        <begin position="49"/>
        <end position="72"/>
    </location>
</feature>